<dbReference type="EMBL" id="SDRB02006487">
    <property type="protein sequence ID" value="THG12566.1"/>
    <property type="molecule type" value="Genomic_DNA"/>
</dbReference>
<dbReference type="AlphaFoldDB" id="A0A4S4EAJ6"/>
<sequence length="698" mass="78186">MGFVNEREGAQMGEAQRVEVAVGHKRTSMASNDVRMKNASGKAPDVGAIFMSNRTTIEECFKRKLFGLPHSFVDFVKEVKAGMVLFLFEFEQRKLYGVFQAVTDGSMNIVPNAYRSTGKSFPAQIRFSVIWNCRPLYEHDFCDAIQDNYYAATKFNFGLSKDQVQRLLYLFDSRKVRVQRSLKKKKVKSLDIVNPLADSGKLELKRDDSMAESQARNSVDVPQSLNAGISFFQAPFVSGTSNEFTSFHEYATHSTGISVSSSFSLSQSVPLQKESEHIDTSSYNASLGLGDYIPLSFPEHLDATENENAFSEAGVLKDNQIESASCDDYIDLSSSEACIFPMPFGLMDSNQPSSVFSPERDQCDEKYPRVKGLYSDTQDKRTSVFSRLNLVSKAAVEDDEDDSQVTESVHEIMEKLQWSHENWKRTTRKTKSISREKGDSHLKKRASVFSRLNFASDNAVEEKKFDIQVDNLVGRNAEIFLGNKRETRKAAIRNHDSENLQMTIQVQMNEDTSQVEEDLVDKWTGKQIGECIPLLNVNDEGKMVKIECETKGRDHVDGEEQQKRRLVRPMLTNKSDAKTEDNQTRLSQNDIKPALIYPTISDGNSEEQLKGSTKMDSMLIKQDGPGKNCFGEVGTKPLNVCQLGCLSASAAIKDVDKEVLIVDEGQAECTKTFFGTGREECGEQDAGLICETGGVRYL</sequence>
<protein>
    <recommendedName>
        <fullName evidence="1">DCD domain-containing protein</fullName>
    </recommendedName>
</protein>
<proteinExistence type="predicted"/>
<evidence type="ECO:0000259" key="1">
    <source>
        <dbReference type="PROSITE" id="PS51222"/>
    </source>
</evidence>
<gene>
    <name evidence="2" type="ORF">TEA_006736</name>
</gene>
<feature type="domain" description="DCD" evidence="1">
    <location>
        <begin position="43"/>
        <end position="173"/>
    </location>
</feature>
<comment type="caution">
    <text evidence="2">The sequence shown here is derived from an EMBL/GenBank/DDBJ whole genome shotgun (WGS) entry which is preliminary data.</text>
</comment>
<dbReference type="SMART" id="SM00767">
    <property type="entry name" value="DCD"/>
    <property type="match status" value="1"/>
</dbReference>
<accession>A0A4S4EAJ6</accession>
<keyword evidence="3" id="KW-1185">Reference proteome</keyword>
<evidence type="ECO:0000313" key="3">
    <source>
        <dbReference type="Proteomes" id="UP000306102"/>
    </source>
</evidence>
<organism evidence="2 3">
    <name type="scientific">Camellia sinensis var. sinensis</name>
    <name type="common">China tea</name>
    <dbReference type="NCBI Taxonomy" id="542762"/>
    <lineage>
        <taxon>Eukaryota</taxon>
        <taxon>Viridiplantae</taxon>
        <taxon>Streptophyta</taxon>
        <taxon>Embryophyta</taxon>
        <taxon>Tracheophyta</taxon>
        <taxon>Spermatophyta</taxon>
        <taxon>Magnoliopsida</taxon>
        <taxon>eudicotyledons</taxon>
        <taxon>Gunneridae</taxon>
        <taxon>Pentapetalae</taxon>
        <taxon>asterids</taxon>
        <taxon>Ericales</taxon>
        <taxon>Theaceae</taxon>
        <taxon>Camellia</taxon>
    </lineage>
</organism>
<dbReference type="Pfam" id="PF10539">
    <property type="entry name" value="Dev_Cell_Death"/>
    <property type="match status" value="1"/>
</dbReference>
<reference evidence="2 3" key="1">
    <citation type="journal article" date="2018" name="Proc. Natl. Acad. Sci. U.S.A.">
        <title>Draft genome sequence of Camellia sinensis var. sinensis provides insights into the evolution of the tea genome and tea quality.</title>
        <authorList>
            <person name="Wei C."/>
            <person name="Yang H."/>
            <person name="Wang S."/>
            <person name="Zhao J."/>
            <person name="Liu C."/>
            <person name="Gao L."/>
            <person name="Xia E."/>
            <person name="Lu Y."/>
            <person name="Tai Y."/>
            <person name="She G."/>
            <person name="Sun J."/>
            <person name="Cao H."/>
            <person name="Tong W."/>
            <person name="Gao Q."/>
            <person name="Li Y."/>
            <person name="Deng W."/>
            <person name="Jiang X."/>
            <person name="Wang W."/>
            <person name="Chen Q."/>
            <person name="Zhang S."/>
            <person name="Li H."/>
            <person name="Wu J."/>
            <person name="Wang P."/>
            <person name="Li P."/>
            <person name="Shi C."/>
            <person name="Zheng F."/>
            <person name="Jian J."/>
            <person name="Huang B."/>
            <person name="Shan D."/>
            <person name="Shi M."/>
            <person name="Fang C."/>
            <person name="Yue Y."/>
            <person name="Li F."/>
            <person name="Li D."/>
            <person name="Wei S."/>
            <person name="Han B."/>
            <person name="Jiang C."/>
            <person name="Yin Y."/>
            <person name="Xia T."/>
            <person name="Zhang Z."/>
            <person name="Bennetzen J.L."/>
            <person name="Zhao S."/>
            <person name="Wan X."/>
        </authorList>
    </citation>
    <scope>NUCLEOTIDE SEQUENCE [LARGE SCALE GENOMIC DNA]</scope>
    <source>
        <strain evidence="3">cv. Shuchazao</strain>
        <tissue evidence="2">Leaf</tissue>
    </source>
</reference>
<dbReference type="PANTHER" id="PTHR46444:SF9">
    <property type="entry name" value="DCD (DEVELOPMENT AND CELL DEATH) DOMAIN PROTEIN"/>
    <property type="match status" value="1"/>
</dbReference>
<dbReference type="Proteomes" id="UP000306102">
    <property type="component" value="Unassembled WGS sequence"/>
</dbReference>
<dbReference type="PROSITE" id="PS51222">
    <property type="entry name" value="DCD"/>
    <property type="match status" value="1"/>
</dbReference>
<evidence type="ECO:0000313" key="2">
    <source>
        <dbReference type="EMBL" id="THG12566.1"/>
    </source>
</evidence>
<dbReference type="STRING" id="542762.A0A4S4EAJ6"/>
<dbReference type="PANTHER" id="PTHR46444">
    <property type="entry name" value="DCD (DEVELOPMENT AND CELL DEATH) DOMAIN PROTEIN-RELATED"/>
    <property type="match status" value="1"/>
</dbReference>
<dbReference type="InterPro" id="IPR013989">
    <property type="entry name" value="Dev_and_cell_death_domain"/>
</dbReference>
<name>A0A4S4EAJ6_CAMSN</name>